<proteinExistence type="predicted"/>
<accession>A0ABP8ZZ98</accession>
<evidence type="ECO:0000313" key="1">
    <source>
        <dbReference type="EMBL" id="GAA4769200.1"/>
    </source>
</evidence>
<organism evidence="1 2">
    <name type="scientific">Flavobacterium hankyongi</name>
    <dbReference type="NCBI Taxonomy" id="1176532"/>
    <lineage>
        <taxon>Bacteria</taxon>
        <taxon>Pseudomonadati</taxon>
        <taxon>Bacteroidota</taxon>
        <taxon>Flavobacteriia</taxon>
        <taxon>Flavobacteriales</taxon>
        <taxon>Flavobacteriaceae</taxon>
        <taxon>Flavobacterium</taxon>
    </lineage>
</organism>
<evidence type="ECO:0000313" key="2">
    <source>
        <dbReference type="Proteomes" id="UP001500141"/>
    </source>
</evidence>
<dbReference type="Proteomes" id="UP001500141">
    <property type="component" value="Unassembled WGS sequence"/>
</dbReference>
<dbReference type="EMBL" id="BAABIP010000017">
    <property type="protein sequence ID" value="GAA4769200.1"/>
    <property type="molecule type" value="Genomic_DNA"/>
</dbReference>
<name>A0ABP8ZZ98_9FLAO</name>
<reference evidence="2" key="1">
    <citation type="journal article" date="2019" name="Int. J. Syst. Evol. Microbiol.">
        <title>The Global Catalogue of Microorganisms (GCM) 10K type strain sequencing project: providing services to taxonomists for standard genome sequencing and annotation.</title>
        <authorList>
            <consortium name="The Broad Institute Genomics Platform"/>
            <consortium name="The Broad Institute Genome Sequencing Center for Infectious Disease"/>
            <person name="Wu L."/>
            <person name="Ma J."/>
        </authorList>
    </citation>
    <scope>NUCLEOTIDE SEQUENCE [LARGE SCALE GENOMIC DNA]</scope>
    <source>
        <strain evidence="2">JCM 18198</strain>
    </source>
</reference>
<sequence>MNPETEIDLIKWMEDNCYNFNSYSINGNFIYEGYGIEKNGNLYSWYYTERGQRENLKYFPTEKEAVNFAFEQIKTDLTAKSHCIAILKSDSELNRLTSELDKREVKYSIDKIPYGGLNDMRSRIFVIGCDIRKVEDLKQKN</sequence>
<comment type="caution">
    <text evidence="1">The sequence shown here is derived from an EMBL/GenBank/DDBJ whole genome shotgun (WGS) entry which is preliminary data.</text>
</comment>
<keyword evidence="2" id="KW-1185">Reference proteome</keyword>
<protein>
    <submittedName>
        <fullName evidence="1">Uncharacterized protein</fullName>
    </submittedName>
</protein>
<gene>
    <name evidence="1" type="ORF">GCM10023230_18910</name>
</gene>
<dbReference type="RefSeq" id="WP_264542191.1">
    <property type="nucleotide sequence ID" value="NZ_BAABIP010000017.1"/>
</dbReference>